<dbReference type="Gene3D" id="3.40.50.1000">
    <property type="entry name" value="HAD superfamily/HAD-like"/>
    <property type="match status" value="1"/>
</dbReference>
<evidence type="ECO:0000313" key="1">
    <source>
        <dbReference type="EMBL" id="MZL70464.1"/>
    </source>
</evidence>
<dbReference type="InterPro" id="IPR023214">
    <property type="entry name" value="HAD_sf"/>
</dbReference>
<dbReference type="AlphaFoldDB" id="A0AAQ1MEN3"/>
<dbReference type="EMBL" id="FQVY01000003">
    <property type="protein sequence ID" value="SHG34187.1"/>
    <property type="molecule type" value="Genomic_DNA"/>
</dbReference>
<evidence type="ECO:0000313" key="2">
    <source>
        <dbReference type="EMBL" id="SHG34187.1"/>
    </source>
</evidence>
<evidence type="ECO:0000313" key="4">
    <source>
        <dbReference type="Proteomes" id="UP000474718"/>
    </source>
</evidence>
<dbReference type="SUPFAM" id="SSF56784">
    <property type="entry name" value="HAD-like"/>
    <property type="match status" value="1"/>
</dbReference>
<comment type="caution">
    <text evidence="2">The sequence shown here is derived from an EMBL/GenBank/DDBJ whole genome shotgun (WGS) entry which is preliminary data.</text>
</comment>
<name>A0AAQ1MEN3_9FIRM</name>
<dbReference type="CDD" id="cd01427">
    <property type="entry name" value="HAD_like"/>
    <property type="match status" value="1"/>
</dbReference>
<keyword evidence="2" id="KW-0378">Hydrolase</keyword>
<dbReference type="InterPro" id="IPR036412">
    <property type="entry name" value="HAD-like_sf"/>
</dbReference>
<dbReference type="EMBL" id="WWVX01000008">
    <property type="protein sequence ID" value="MZL70464.1"/>
    <property type="molecule type" value="Genomic_DNA"/>
</dbReference>
<gene>
    <name evidence="1" type="ORF">GT747_11945</name>
    <name evidence="2" type="ORF">SAMN05444424_2175</name>
</gene>
<dbReference type="GO" id="GO:0016787">
    <property type="term" value="F:hydrolase activity"/>
    <property type="evidence" value="ECO:0007669"/>
    <property type="project" value="UniProtKB-KW"/>
</dbReference>
<accession>A0AAQ1MEN3</accession>
<reference evidence="1 4" key="3">
    <citation type="journal article" date="2019" name="Nat. Med.">
        <title>A library of human gut bacterial isolates paired with longitudinal multiomics data enables mechanistic microbiome research.</title>
        <authorList>
            <person name="Poyet M."/>
            <person name="Groussin M."/>
            <person name="Gibbons S.M."/>
            <person name="Avila-Pacheco J."/>
            <person name="Jiang X."/>
            <person name="Kearney S.M."/>
            <person name="Perrotta A.R."/>
            <person name="Berdy B."/>
            <person name="Zhao S."/>
            <person name="Lieberman T.D."/>
            <person name="Swanson P.K."/>
            <person name="Smith M."/>
            <person name="Roesemann S."/>
            <person name="Alexander J.E."/>
            <person name="Rich S.A."/>
            <person name="Livny J."/>
            <person name="Vlamakis H."/>
            <person name="Clish C."/>
            <person name="Bullock K."/>
            <person name="Deik A."/>
            <person name="Scott J."/>
            <person name="Pierce K.A."/>
            <person name="Xavier R.J."/>
            <person name="Alm E.J."/>
        </authorList>
    </citation>
    <scope>NUCLEOTIDE SEQUENCE [LARGE SCALE GENOMIC DNA]</scope>
    <source>
        <strain evidence="1 4">BIOML-A2</strain>
    </source>
</reference>
<dbReference type="Proteomes" id="UP000184089">
    <property type="component" value="Unassembled WGS sequence"/>
</dbReference>
<proteinExistence type="predicted"/>
<organism evidence="2 3">
    <name type="scientific">Bittarella massiliensis</name>
    <name type="common">ex Durand et al. 2017</name>
    <dbReference type="NCBI Taxonomy" id="1720313"/>
    <lineage>
        <taxon>Bacteria</taxon>
        <taxon>Bacillati</taxon>
        <taxon>Bacillota</taxon>
        <taxon>Clostridia</taxon>
        <taxon>Eubacteriales</taxon>
        <taxon>Oscillospiraceae</taxon>
        <taxon>Bittarella (ex Durand et al. 2017)</taxon>
    </lineage>
</organism>
<reference evidence="3" key="2">
    <citation type="submission" date="2016-11" db="EMBL/GenBank/DDBJ databases">
        <authorList>
            <person name="Jaros S."/>
            <person name="Januszkiewicz K."/>
            <person name="Wedrychowicz H."/>
        </authorList>
    </citation>
    <scope>NUCLEOTIDE SEQUENCE [LARGE SCALE GENOMIC DNA]</scope>
    <source>
        <strain evidence="3">DSM 4029</strain>
    </source>
</reference>
<reference evidence="2" key="1">
    <citation type="submission" date="2016-11" db="EMBL/GenBank/DDBJ databases">
        <authorList>
            <person name="Varghese N."/>
            <person name="Submissions S."/>
        </authorList>
    </citation>
    <scope>NUCLEOTIDE SEQUENCE</scope>
    <source>
        <strain evidence="2">DSM 4029</strain>
    </source>
</reference>
<evidence type="ECO:0000313" key="3">
    <source>
        <dbReference type="Proteomes" id="UP000184089"/>
    </source>
</evidence>
<sequence length="277" mass="31727">MKMDFLGDCKVVILDMDGTLYQDEGFIARNVAYLAEGTRWQGREDDITAKCFELIRGQLPLKLGHFYETDASLHCETVEELFAVTPVENRRSDGFEERFFDHNKHFTYMGDAWSVTFFIGERMGIPRARGTECFLKVREEMLEGPFAMHLHEDIKEAVGQVTASGKKTYIFTNTQQVGAEGFIRKLGLLDRVYQVKYGTNKPYGLDTLLPQILKETGVRPEEMLSIGDHTFNDLSPIKKFGGKTICMSPYEIHDNVQWDARLTTLDQLCDTLRQLAR</sequence>
<keyword evidence="4" id="KW-1185">Reference proteome</keyword>
<dbReference type="Proteomes" id="UP000474718">
    <property type="component" value="Unassembled WGS sequence"/>
</dbReference>
<protein>
    <submittedName>
        <fullName evidence="1">HAD hydrolase-like protein</fullName>
    </submittedName>
    <submittedName>
        <fullName evidence="2">Haloacid dehalogenase-like hydrolase</fullName>
    </submittedName>
</protein>
<dbReference type="Pfam" id="PF00702">
    <property type="entry name" value="Hydrolase"/>
    <property type="match status" value="1"/>
</dbReference>